<dbReference type="Proteomes" id="UP001231197">
    <property type="component" value="Unassembled WGS sequence"/>
</dbReference>
<gene>
    <name evidence="3" type="ORF">QMA06_00995</name>
</gene>
<proteinExistence type="predicted"/>
<organism evidence="3 4">
    <name type="scientific">Winogradskyella bathintestinalis</name>
    <dbReference type="NCBI Taxonomy" id="3035208"/>
    <lineage>
        <taxon>Bacteria</taxon>
        <taxon>Pseudomonadati</taxon>
        <taxon>Bacteroidota</taxon>
        <taxon>Flavobacteriia</taxon>
        <taxon>Flavobacteriales</taxon>
        <taxon>Flavobacteriaceae</taxon>
        <taxon>Winogradskyella</taxon>
    </lineage>
</organism>
<keyword evidence="2" id="KW-0472">Membrane</keyword>
<dbReference type="RefSeq" id="WP_290205020.1">
    <property type="nucleotide sequence ID" value="NZ_JASDDK010000001.1"/>
</dbReference>
<dbReference type="EMBL" id="JASDDK010000001">
    <property type="protein sequence ID" value="MDN3491278.1"/>
    <property type="molecule type" value="Genomic_DNA"/>
</dbReference>
<keyword evidence="2" id="KW-0812">Transmembrane</keyword>
<feature type="transmembrane region" description="Helical" evidence="2">
    <location>
        <begin position="61"/>
        <end position="81"/>
    </location>
</feature>
<protein>
    <submittedName>
        <fullName evidence="3">Uncharacterized protein</fullName>
    </submittedName>
</protein>
<sequence length="209" mass="24237">MPEINPNEEIEKLLFLIQTSKERIDRLFSDKFNIESKAGVLIGFGAIFFTFKIALEGTNESFWFIPLLFFLVGLILIIFVIKPNKFGVGTKEQDYDELFELDRVKMLTKILKDNRASIIKNTKNLKIIKLCYGWSVIFIIISILLSFFLNGIDQNHNNNQKQEKMIFNYYCSDSPNEDEENKTENPKIDISPSSEDDIDVQSDDESDKK</sequence>
<feature type="transmembrane region" description="Helical" evidence="2">
    <location>
        <begin position="130"/>
        <end position="149"/>
    </location>
</feature>
<keyword evidence="4" id="KW-1185">Reference proteome</keyword>
<evidence type="ECO:0000313" key="3">
    <source>
        <dbReference type="EMBL" id="MDN3491278.1"/>
    </source>
</evidence>
<feature type="compositionally biased region" description="Acidic residues" evidence="1">
    <location>
        <begin position="194"/>
        <end position="209"/>
    </location>
</feature>
<accession>A0ABT7ZQP0</accession>
<evidence type="ECO:0000256" key="2">
    <source>
        <dbReference type="SAM" id="Phobius"/>
    </source>
</evidence>
<feature type="region of interest" description="Disordered" evidence="1">
    <location>
        <begin position="175"/>
        <end position="209"/>
    </location>
</feature>
<evidence type="ECO:0000256" key="1">
    <source>
        <dbReference type="SAM" id="MobiDB-lite"/>
    </source>
</evidence>
<name>A0ABT7ZQP0_9FLAO</name>
<keyword evidence="2" id="KW-1133">Transmembrane helix</keyword>
<reference evidence="3 4" key="1">
    <citation type="journal article" date="2023" name="Int. J. Syst. Evol. Microbiol.">
        <title>Winogradskyella bathintestinalis sp. nov., isolated from the intestine of the deep-sea loosejaw dragonfish, Malacosteus niger.</title>
        <authorList>
            <person name="Uniacke-Lowe S."/>
            <person name="Johnson C.N."/>
            <person name="Stanton C."/>
            <person name="Hill C."/>
            <person name="Ross P."/>
        </authorList>
    </citation>
    <scope>NUCLEOTIDE SEQUENCE [LARGE SCALE GENOMIC DNA]</scope>
    <source>
        <strain evidence="3 4">APC 3343</strain>
    </source>
</reference>
<feature type="transmembrane region" description="Helical" evidence="2">
    <location>
        <begin position="38"/>
        <end position="55"/>
    </location>
</feature>
<evidence type="ECO:0000313" key="4">
    <source>
        <dbReference type="Proteomes" id="UP001231197"/>
    </source>
</evidence>
<comment type="caution">
    <text evidence="3">The sequence shown here is derived from an EMBL/GenBank/DDBJ whole genome shotgun (WGS) entry which is preliminary data.</text>
</comment>